<dbReference type="AlphaFoldDB" id="A0A9X3CP84"/>
<dbReference type="Proteomes" id="UP001155587">
    <property type="component" value="Unassembled WGS sequence"/>
</dbReference>
<proteinExistence type="predicted"/>
<dbReference type="PANTHER" id="PTHR36571:SF1">
    <property type="entry name" value="PROTEIN YGIW"/>
    <property type="match status" value="1"/>
</dbReference>
<feature type="signal peptide" evidence="2">
    <location>
        <begin position="1"/>
        <end position="21"/>
    </location>
</feature>
<feature type="chain" id="PRO_5040856227" evidence="2">
    <location>
        <begin position="22"/>
        <end position="123"/>
    </location>
</feature>
<evidence type="ECO:0000256" key="2">
    <source>
        <dbReference type="SAM" id="SignalP"/>
    </source>
</evidence>
<keyword evidence="1 2" id="KW-0732">Signal</keyword>
<accession>A0A9X3CP84</accession>
<dbReference type="SUPFAM" id="SSF101756">
    <property type="entry name" value="Hypothetical protein YgiW"/>
    <property type="match status" value="1"/>
</dbReference>
<evidence type="ECO:0000256" key="1">
    <source>
        <dbReference type="ARBA" id="ARBA00022729"/>
    </source>
</evidence>
<gene>
    <name evidence="3" type="ORF">MD535_08285</name>
</gene>
<evidence type="ECO:0000313" key="4">
    <source>
        <dbReference type="Proteomes" id="UP001155587"/>
    </source>
</evidence>
<name>A0A9X3CP84_9VIBR</name>
<dbReference type="InterPro" id="IPR005220">
    <property type="entry name" value="CarO-like"/>
</dbReference>
<evidence type="ECO:0000313" key="3">
    <source>
        <dbReference type="EMBL" id="MCW8346005.1"/>
    </source>
</evidence>
<dbReference type="Gene3D" id="2.40.50.200">
    <property type="entry name" value="Bacterial OB-fold"/>
    <property type="match status" value="1"/>
</dbReference>
<dbReference type="NCBIfam" id="NF033674">
    <property type="entry name" value="stress_OB_fold"/>
    <property type="match status" value="1"/>
</dbReference>
<reference evidence="3" key="1">
    <citation type="submission" date="2022-02" db="EMBL/GenBank/DDBJ databases">
        <title>Vibrio sp. nov, a new bacterium isolated from seawater.</title>
        <authorList>
            <person name="Yuan Y."/>
        </authorList>
    </citation>
    <scope>NUCLEOTIDE SEQUENCE</scope>
    <source>
        <strain evidence="3">ZSDZ65</strain>
    </source>
</reference>
<protein>
    <submittedName>
        <fullName evidence="3">NirD/YgiW/YdeI family stress tolerance protein</fullName>
    </submittedName>
</protein>
<comment type="caution">
    <text evidence="3">The sequence shown here is derived from an EMBL/GenBank/DDBJ whole genome shotgun (WGS) entry which is preliminary data.</text>
</comment>
<dbReference type="EMBL" id="JAKRRY010000008">
    <property type="protein sequence ID" value="MCW8346005.1"/>
    <property type="molecule type" value="Genomic_DNA"/>
</dbReference>
<dbReference type="Pfam" id="PF04076">
    <property type="entry name" value="BOF"/>
    <property type="match status" value="1"/>
</dbReference>
<dbReference type="PANTHER" id="PTHR36571">
    <property type="entry name" value="PROTEIN YGIW"/>
    <property type="match status" value="1"/>
</dbReference>
<dbReference type="RefSeq" id="WP_265674406.1">
    <property type="nucleotide sequence ID" value="NZ_JAKRRY010000008.1"/>
</dbReference>
<sequence>MKKITYAIITALTFAPALVFAKDGGHKTVPAVVYNGPVDTTSVSQLLADNSMFSEQNVIVDGYLVRQIKGDKFIFSDGNAEIQVELDDVVLTTPIDNKTKVRIFGEYEGGSTPEIEVDHIQIM</sequence>
<organism evidence="3 4">
    <name type="scientific">Vibrio qingdaonensis</name>
    <dbReference type="NCBI Taxonomy" id="2829491"/>
    <lineage>
        <taxon>Bacteria</taxon>
        <taxon>Pseudomonadati</taxon>
        <taxon>Pseudomonadota</taxon>
        <taxon>Gammaproteobacteria</taxon>
        <taxon>Vibrionales</taxon>
        <taxon>Vibrionaceae</taxon>
        <taxon>Vibrio</taxon>
    </lineage>
</organism>
<keyword evidence="4" id="KW-1185">Reference proteome</keyword>
<dbReference type="InterPro" id="IPR036700">
    <property type="entry name" value="BOBF_sf"/>
</dbReference>